<dbReference type="InterPro" id="IPR052346">
    <property type="entry name" value="O-mannosyl-transferase_TMTC"/>
</dbReference>
<dbReference type="SMART" id="SM00028">
    <property type="entry name" value="TPR"/>
    <property type="match status" value="4"/>
</dbReference>
<organism evidence="4 5">
    <name type="scientific">Magnetofaba australis IT-1</name>
    <dbReference type="NCBI Taxonomy" id="1434232"/>
    <lineage>
        <taxon>Bacteria</taxon>
        <taxon>Pseudomonadati</taxon>
        <taxon>Pseudomonadota</taxon>
        <taxon>Magnetococcia</taxon>
        <taxon>Magnetococcales</taxon>
        <taxon>Magnetococcaceae</taxon>
        <taxon>Magnetofaba</taxon>
    </lineage>
</organism>
<evidence type="ECO:0008006" key="6">
    <source>
        <dbReference type="Google" id="ProtNLM"/>
    </source>
</evidence>
<sequence>MIAYGLLLFSVLLYAKVTQFGLINYDDHHYITYNQSVQDGFTLKALWRALTSDMGLGHWMPALWISYMLDAEIYGEFLVQGAHLTNILLHAANVYLLYFWLQRATGRTGWAATAALIFAAHPQHVEAVVWVTERKEVLSALFGLGSLLAYWRAHQESGRSARRWRLFSLGLFAFSLMSQPKWITLPFLLVLVDLWPGGRPLSWALLRDKIPFFGVMILSAAVTLLVATETATGLASLEQIPLSMRLWHVTVSYKEYLLMAFYPADLAGFYSYPMAGHPFSERIASALLLLGVTGVALWRWRVNPWLLVGWLWFLGSLFPVSGIAQIGAQGMADRFTYLPHMGLFIAVVWQAGWWLSRWRVNLRAQAAIALAAALLYGANAFVYMGQWRDSITLWNSAIQARGEHYFVNGLLARAYWGEGDVVMAGKMFEKALAEQPNDLQYRLGAADMLLLQGRVLSALSYLYDAQRVFPDNARVLLRLGLTLMRNAQFAEAAPVLAQVREGKVEWDPTARLKQDGMIREAAFNQAVALVKLGRVDEAAEAFNIGFEEERESKQVSRCRFVDFLRQQPEGAAQSVQATWTRWCAGRDLSDPAAAE</sequence>
<protein>
    <recommendedName>
        <fullName evidence="6">TPR repeat-containing protein</fullName>
    </recommendedName>
</protein>
<dbReference type="Pfam" id="PF13432">
    <property type="entry name" value="TPR_16"/>
    <property type="match status" value="2"/>
</dbReference>
<feature type="transmembrane region" description="Helical" evidence="3">
    <location>
        <begin position="279"/>
        <end position="298"/>
    </location>
</feature>
<feature type="transmembrane region" description="Helical" evidence="3">
    <location>
        <begin position="305"/>
        <end position="325"/>
    </location>
</feature>
<keyword evidence="1" id="KW-0677">Repeat</keyword>
<evidence type="ECO:0000256" key="3">
    <source>
        <dbReference type="SAM" id="Phobius"/>
    </source>
</evidence>
<keyword evidence="3" id="KW-1133">Transmembrane helix</keyword>
<dbReference type="InterPro" id="IPR011990">
    <property type="entry name" value="TPR-like_helical_dom_sf"/>
</dbReference>
<evidence type="ECO:0000256" key="1">
    <source>
        <dbReference type="ARBA" id="ARBA00022737"/>
    </source>
</evidence>
<feature type="transmembrane region" description="Helical" evidence="3">
    <location>
        <begin position="256"/>
        <end position="273"/>
    </location>
</feature>
<proteinExistence type="predicted"/>
<feature type="transmembrane region" description="Helical" evidence="3">
    <location>
        <begin position="212"/>
        <end position="235"/>
    </location>
</feature>
<dbReference type="PANTHER" id="PTHR44227:SF3">
    <property type="entry name" value="PROTEIN O-MANNOSYL-TRANSFERASE TMTC4"/>
    <property type="match status" value="1"/>
</dbReference>
<name>A0A1Y2K5Q9_9PROT</name>
<keyword evidence="3" id="KW-0812">Transmembrane</keyword>
<evidence type="ECO:0000256" key="2">
    <source>
        <dbReference type="ARBA" id="ARBA00022803"/>
    </source>
</evidence>
<feature type="transmembrane region" description="Helical" evidence="3">
    <location>
        <begin position="367"/>
        <end position="385"/>
    </location>
</feature>
<keyword evidence="5" id="KW-1185">Reference proteome</keyword>
<dbReference type="InterPro" id="IPR019734">
    <property type="entry name" value="TPR_rpt"/>
</dbReference>
<gene>
    <name evidence="4" type="ORF">MAIT1_04200</name>
</gene>
<dbReference type="SUPFAM" id="SSF48452">
    <property type="entry name" value="TPR-like"/>
    <property type="match status" value="1"/>
</dbReference>
<feature type="transmembrane region" description="Helical" evidence="3">
    <location>
        <begin position="166"/>
        <end position="192"/>
    </location>
</feature>
<evidence type="ECO:0000313" key="5">
    <source>
        <dbReference type="Proteomes" id="UP000194003"/>
    </source>
</evidence>
<feature type="transmembrane region" description="Helical" evidence="3">
    <location>
        <begin position="337"/>
        <end position="355"/>
    </location>
</feature>
<reference evidence="4 5" key="1">
    <citation type="journal article" date="2016" name="BMC Genomics">
        <title>Combined genomic and structural analyses of a cultured magnetotactic bacterium reveals its niche adaptation to a dynamic environment.</title>
        <authorList>
            <person name="Araujo A.C."/>
            <person name="Morillo V."/>
            <person name="Cypriano J."/>
            <person name="Teixeira L.C."/>
            <person name="Leao P."/>
            <person name="Lyra S."/>
            <person name="Almeida L.G."/>
            <person name="Bazylinski D.A."/>
            <person name="Vasconcellos A.T."/>
            <person name="Abreu F."/>
            <person name="Lins U."/>
        </authorList>
    </citation>
    <scope>NUCLEOTIDE SEQUENCE [LARGE SCALE GENOMIC DNA]</scope>
    <source>
        <strain evidence="4 5">IT-1</strain>
    </source>
</reference>
<dbReference type="Proteomes" id="UP000194003">
    <property type="component" value="Unassembled WGS sequence"/>
</dbReference>
<dbReference type="PANTHER" id="PTHR44227">
    <property type="match status" value="1"/>
</dbReference>
<dbReference type="STRING" id="1434232.MAIT1_04200"/>
<dbReference type="AlphaFoldDB" id="A0A1Y2K5Q9"/>
<dbReference type="Gene3D" id="1.25.40.10">
    <property type="entry name" value="Tetratricopeptide repeat domain"/>
    <property type="match status" value="1"/>
</dbReference>
<dbReference type="EMBL" id="LVJN01000019">
    <property type="protein sequence ID" value="OSM04323.1"/>
    <property type="molecule type" value="Genomic_DNA"/>
</dbReference>
<feature type="transmembrane region" description="Helical" evidence="3">
    <location>
        <begin position="77"/>
        <end position="101"/>
    </location>
</feature>
<evidence type="ECO:0000313" key="4">
    <source>
        <dbReference type="EMBL" id="OSM04323.1"/>
    </source>
</evidence>
<keyword evidence="3" id="KW-0472">Membrane</keyword>
<accession>A0A1Y2K5Q9</accession>
<keyword evidence="2" id="KW-0802">TPR repeat</keyword>
<comment type="caution">
    <text evidence="4">The sequence shown here is derived from an EMBL/GenBank/DDBJ whole genome shotgun (WGS) entry which is preliminary data.</text>
</comment>